<evidence type="ECO:0000313" key="1">
    <source>
        <dbReference type="EMBL" id="SBR69155.1"/>
    </source>
</evidence>
<reference evidence="1" key="1">
    <citation type="submission" date="2016-05" db="EMBL/GenBank/DDBJ databases">
        <authorList>
            <person name="Lavstsen T."/>
            <person name="Jespersen J.S."/>
        </authorList>
    </citation>
    <scope>NUCLEOTIDE SEQUENCE</scope>
    <source>
        <tissue evidence="1">Brain</tissue>
    </source>
</reference>
<name>A0A1A8NJE0_9TELE</name>
<dbReference type="EMBL" id="HAEG01003398">
    <property type="protein sequence ID" value="SBR69155.1"/>
    <property type="molecule type" value="Transcribed_RNA"/>
</dbReference>
<dbReference type="AlphaFoldDB" id="A0A1A8NJE0"/>
<reference evidence="1" key="2">
    <citation type="submission" date="2016-06" db="EMBL/GenBank/DDBJ databases">
        <title>The genome of a short-lived fish provides insights into sex chromosome evolution and the genetic control of aging.</title>
        <authorList>
            <person name="Reichwald K."/>
            <person name="Felder M."/>
            <person name="Petzold A."/>
            <person name="Koch P."/>
            <person name="Groth M."/>
            <person name="Platzer M."/>
        </authorList>
    </citation>
    <scope>NUCLEOTIDE SEQUENCE</scope>
    <source>
        <tissue evidence="1">Brain</tissue>
    </source>
</reference>
<organism evidence="1">
    <name type="scientific">Nothobranchius pienaari</name>
    <dbReference type="NCBI Taxonomy" id="704102"/>
    <lineage>
        <taxon>Eukaryota</taxon>
        <taxon>Metazoa</taxon>
        <taxon>Chordata</taxon>
        <taxon>Craniata</taxon>
        <taxon>Vertebrata</taxon>
        <taxon>Euteleostomi</taxon>
        <taxon>Actinopterygii</taxon>
        <taxon>Neopterygii</taxon>
        <taxon>Teleostei</taxon>
        <taxon>Neoteleostei</taxon>
        <taxon>Acanthomorphata</taxon>
        <taxon>Ovalentaria</taxon>
        <taxon>Atherinomorphae</taxon>
        <taxon>Cyprinodontiformes</taxon>
        <taxon>Nothobranchiidae</taxon>
        <taxon>Nothobranchius</taxon>
    </lineage>
</organism>
<gene>
    <name evidence="1" type="primary">Nfu_g_1_018511</name>
</gene>
<accession>A0A1A8NJE0</accession>
<feature type="non-terminal residue" evidence="1">
    <location>
        <position position="1"/>
    </location>
</feature>
<dbReference type="EMBL" id="HAEF01001759">
    <property type="protein sequence ID" value="SBR39141.1"/>
    <property type="molecule type" value="Transcribed_RNA"/>
</dbReference>
<feature type="non-terminal residue" evidence="1">
    <location>
        <position position="190"/>
    </location>
</feature>
<protein>
    <submittedName>
        <fullName evidence="1">Uncharacterized protein</fullName>
    </submittedName>
</protein>
<sequence>DSQIASGVLPDDPDVVRWVGSSLDVDPGDLHGAAMMFPHRSPGLFFPPPPFRGYHTSVHLSAKVVPIFGKKVKSWSLLREDVVRLRISKSSASGAVRRSTAGGESVTFFGCQVSPTGPENLSGRSPDVLLWGSLMIHGGMASCCNVRNVLLLGLGEQPQRKMLYKLLPLVVVASCFFDGFAVGPFCFDWF</sequence>
<proteinExistence type="predicted"/>